<dbReference type="Gene3D" id="3.40.50.10680">
    <property type="entry name" value="CofD-like domains"/>
    <property type="match status" value="1"/>
</dbReference>
<keyword evidence="1 4" id="KW-0808">Transferase</keyword>
<dbReference type="Gene3D" id="1.10.8.240">
    <property type="entry name" value="CofD-like domain"/>
    <property type="match status" value="1"/>
</dbReference>
<gene>
    <name evidence="4" type="ORF">ABLG96_15225</name>
</gene>
<dbReference type="PANTHER" id="PTHR43007">
    <property type="entry name" value="2-PHOSPHO-L-LACTATE TRANSFERASE"/>
    <property type="match status" value="1"/>
</dbReference>
<dbReference type="GO" id="GO:0000287">
    <property type="term" value="F:magnesium ion binding"/>
    <property type="evidence" value="ECO:0007669"/>
    <property type="project" value="InterPro"/>
</dbReference>
<evidence type="ECO:0000256" key="1">
    <source>
        <dbReference type="ARBA" id="ARBA00022679"/>
    </source>
</evidence>
<dbReference type="InterPro" id="IPR038136">
    <property type="entry name" value="CofD-like_dom_sf"/>
</dbReference>
<dbReference type="SUPFAM" id="SSF142338">
    <property type="entry name" value="CofD-like"/>
    <property type="match status" value="1"/>
</dbReference>
<dbReference type="InterPro" id="IPR010115">
    <property type="entry name" value="FbiA/CofD"/>
</dbReference>
<dbReference type="PANTHER" id="PTHR43007:SF1">
    <property type="entry name" value="2-PHOSPHO-L-LACTATE TRANSFERASE"/>
    <property type="match status" value="1"/>
</dbReference>
<evidence type="ECO:0000313" key="4">
    <source>
        <dbReference type="EMBL" id="XCG62577.1"/>
    </source>
</evidence>
<dbReference type="Pfam" id="PF01933">
    <property type="entry name" value="CofD"/>
    <property type="match status" value="1"/>
</dbReference>
<dbReference type="GO" id="GO:0043743">
    <property type="term" value="F:LPPG:FO 2-phospho-L-lactate transferase activity"/>
    <property type="evidence" value="ECO:0007669"/>
    <property type="project" value="InterPro"/>
</dbReference>
<dbReference type="RefSeq" id="WP_353648192.1">
    <property type="nucleotide sequence ID" value="NZ_CP159218.1"/>
</dbReference>
<dbReference type="InterPro" id="IPR002882">
    <property type="entry name" value="CofD"/>
</dbReference>
<organism evidence="4">
    <name type="scientific">Nakamurella sp. A5-74</name>
    <dbReference type="NCBI Taxonomy" id="3158264"/>
    <lineage>
        <taxon>Bacteria</taxon>
        <taxon>Bacillati</taxon>
        <taxon>Actinomycetota</taxon>
        <taxon>Actinomycetes</taxon>
        <taxon>Nakamurellales</taxon>
        <taxon>Nakamurellaceae</taxon>
        <taxon>Nakamurella</taxon>
    </lineage>
</organism>
<dbReference type="HAMAP" id="MF_01257">
    <property type="entry name" value="CofD"/>
    <property type="match status" value="1"/>
</dbReference>
<feature type="compositionally biased region" description="Gly residues" evidence="3">
    <location>
        <begin position="166"/>
        <end position="175"/>
    </location>
</feature>
<dbReference type="EMBL" id="CP159218">
    <property type="protein sequence ID" value="XCG62577.1"/>
    <property type="molecule type" value="Genomic_DNA"/>
</dbReference>
<protein>
    <submittedName>
        <fullName evidence="4">2-phospho-L-lactate transferase CofD family protein</fullName>
    </submittedName>
</protein>
<accession>A0AAU8DMY3</accession>
<keyword evidence="2" id="KW-0460">Magnesium</keyword>
<reference evidence="4" key="1">
    <citation type="submission" date="2024-05" db="EMBL/GenBank/DDBJ databases">
        <authorList>
            <person name="Cai S.Y."/>
            <person name="Jin L.M."/>
            <person name="Li H.R."/>
        </authorList>
    </citation>
    <scope>NUCLEOTIDE SEQUENCE</scope>
    <source>
        <strain evidence="4">A5-74</strain>
    </source>
</reference>
<evidence type="ECO:0000256" key="2">
    <source>
        <dbReference type="ARBA" id="ARBA00022842"/>
    </source>
</evidence>
<feature type="region of interest" description="Disordered" evidence="3">
    <location>
        <begin position="158"/>
        <end position="179"/>
    </location>
</feature>
<dbReference type="AlphaFoldDB" id="A0AAU8DMY3"/>
<sequence>MRIAVLAGGVGGARFLAGVKAHLGWQPDGSAPADSPDEIIAIVNTADDIRLHGLQICPDLDSCLYTLSGQADTERGWGRAGETWTVSRELADYGAEAPWFSLGDKDIATHLVRTRMLDAGYPLSAVMAAIGERWQPGVRLLPMSDDRVETHVVVDRPAADRAQDGAQGGAQGGAQAGADGDTERVALHFQEWWVRYRAGLTPHAITPVGADVATPAPGVLEAIRDADLVLIAPSNPVVSIGTILAVPGIREAIRSTAAPVVGVSPLIDDKPIRGHADICLAAIGVEATAQAVGRHYGARSVDGLLDGYLVAEGESADVPGVLVADIPLLMTDPGATAAMVAACRRLVGI</sequence>
<evidence type="ECO:0000256" key="3">
    <source>
        <dbReference type="SAM" id="MobiDB-lite"/>
    </source>
</evidence>
<name>A0AAU8DMY3_9ACTN</name>
<proteinExistence type="inferred from homology"/>